<dbReference type="GO" id="GO:0003700">
    <property type="term" value="F:DNA-binding transcription factor activity"/>
    <property type="evidence" value="ECO:0007669"/>
    <property type="project" value="TreeGrafter"/>
</dbReference>
<evidence type="ECO:0000256" key="2">
    <source>
        <dbReference type="ARBA" id="ARBA00023125"/>
    </source>
</evidence>
<keyword evidence="2 4" id="KW-0238">DNA-binding</keyword>
<evidence type="ECO:0000313" key="6">
    <source>
        <dbReference type="EMBL" id="MCC3269659.1"/>
    </source>
</evidence>
<keyword evidence="1" id="KW-0805">Transcription regulation</keyword>
<dbReference type="SUPFAM" id="SSF48498">
    <property type="entry name" value="Tetracyclin repressor-like, C-terminal domain"/>
    <property type="match status" value="1"/>
</dbReference>
<dbReference type="PANTHER" id="PTHR30055:SF239">
    <property type="entry name" value="TRANSCRIPTIONAL REGULATORY PROTEIN"/>
    <property type="match status" value="1"/>
</dbReference>
<dbReference type="InterPro" id="IPR025996">
    <property type="entry name" value="MT1864/Rv1816-like_C"/>
</dbReference>
<evidence type="ECO:0000256" key="3">
    <source>
        <dbReference type="ARBA" id="ARBA00023163"/>
    </source>
</evidence>
<dbReference type="InterPro" id="IPR036271">
    <property type="entry name" value="Tet_transcr_reg_TetR-rel_C_sf"/>
</dbReference>
<feature type="DNA-binding region" description="H-T-H motif" evidence="4">
    <location>
        <begin position="41"/>
        <end position="60"/>
    </location>
</feature>
<name>A0A9X1M3F7_9MICC</name>
<evidence type="ECO:0000259" key="5">
    <source>
        <dbReference type="PROSITE" id="PS50977"/>
    </source>
</evidence>
<evidence type="ECO:0000256" key="4">
    <source>
        <dbReference type="PROSITE-ProRule" id="PRU00335"/>
    </source>
</evidence>
<dbReference type="Gene3D" id="1.10.10.60">
    <property type="entry name" value="Homeodomain-like"/>
    <property type="match status" value="1"/>
</dbReference>
<dbReference type="Gene3D" id="1.10.357.10">
    <property type="entry name" value="Tetracycline Repressor, domain 2"/>
    <property type="match status" value="1"/>
</dbReference>
<dbReference type="Pfam" id="PF13305">
    <property type="entry name" value="TetR_C_33"/>
    <property type="match status" value="1"/>
</dbReference>
<reference evidence="6" key="1">
    <citation type="submission" date="2021-10" db="EMBL/GenBank/DDBJ databases">
        <title>Novel species in genus Arthrobacter.</title>
        <authorList>
            <person name="Liu Y."/>
        </authorList>
    </citation>
    <scope>NUCLEOTIDE SEQUENCE</scope>
    <source>
        <strain evidence="6">Zg-Y809</strain>
    </source>
</reference>
<dbReference type="Pfam" id="PF00440">
    <property type="entry name" value="TetR_N"/>
    <property type="match status" value="1"/>
</dbReference>
<organism evidence="6 7">
    <name type="scientific">Arthrobacter gengyunqii</name>
    <dbReference type="NCBI Taxonomy" id="2886940"/>
    <lineage>
        <taxon>Bacteria</taxon>
        <taxon>Bacillati</taxon>
        <taxon>Actinomycetota</taxon>
        <taxon>Actinomycetes</taxon>
        <taxon>Micrococcales</taxon>
        <taxon>Micrococcaceae</taxon>
        <taxon>Arthrobacter</taxon>
    </lineage>
</organism>
<evidence type="ECO:0000313" key="7">
    <source>
        <dbReference type="Proteomes" id="UP001139264"/>
    </source>
</evidence>
<comment type="caution">
    <text evidence="6">The sequence shown here is derived from an EMBL/GenBank/DDBJ whole genome shotgun (WGS) entry which is preliminary data.</text>
</comment>
<dbReference type="InterPro" id="IPR001647">
    <property type="entry name" value="HTH_TetR"/>
</dbReference>
<dbReference type="SUPFAM" id="SSF46689">
    <property type="entry name" value="Homeodomain-like"/>
    <property type="match status" value="1"/>
</dbReference>
<sequence length="188" mass="20218">MANVNSHDERTPVPTPERTSLAEIVAAGCSILESEGLSRVTMQAVAQRVGVRAPSLYKRVKDRDTLIELIAKSTVDELADRLASAEPTLAGMARTYRGFAQDNPEGFRLILFTVGDPAAPERISAPLLRVTEDLVGCAQALDAARLVTAWATGFISMELAGAFRLDGDLERAFSYGLERLTAALTPTN</sequence>
<protein>
    <submittedName>
        <fullName evidence="6">TetR/AcrR family transcriptional regulator</fullName>
    </submittedName>
</protein>
<keyword evidence="3" id="KW-0804">Transcription</keyword>
<dbReference type="InterPro" id="IPR050109">
    <property type="entry name" value="HTH-type_TetR-like_transc_reg"/>
</dbReference>
<gene>
    <name evidence="6" type="ORF">LJ751_09820</name>
</gene>
<dbReference type="PROSITE" id="PS50977">
    <property type="entry name" value="HTH_TETR_2"/>
    <property type="match status" value="1"/>
</dbReference>
<proteinExistence type="predicted"/>
<dbReference type="RefSeq" id="WP_227908046.1">
    <property type="nucleotide sequence ID" value="NZ_CP095461.1"/>
</dbReference>
<dbReference type="Proteomes" id="UP001139264">
    <property type="component" value="Unassembled WGS sequence"/>
</dbReference>
<feature type="domain" description="HTH tetR-type" evidence="5">
    <location>
        <begin position="18"/>
        <end position="78"/>
    </location>
</feature>
<dbReference type="AlphaFoldDB" id="A0A9X1M3F7"/>
<evidence type="ECO:0000256" key="1">
    <source>
        <dbReference type="ARBA" id="ARBA00023015"/>
    </source>
</evidence>
<dbReference type="GO" id="GO:0000976">
    <property type="term" value="F:transcription cis-regulatory region binding"/>
    <property type="evidence" value="ECO:0007669"/>
    <property type="project" value="TreeGrafter"/>
</dbReference>
<dbReference type="EMBL" id="JAJFZP010000007">
    <property type="protein sequence ID" value="MCC3269659.1"/>
    <property type="molecule type" value="Genomic_DNA"/>
</dbReference>
<dbReference type="PANTHER" id="PTHR30055">
    <property type="entry name" value="HTH-TYPE TRANSCRIPTIONAL REGULATOR RUTR"/>
    <property type="match status" value="1"/>
</dbReference>
<dbReference type="InterPro" id="IPR009057">
    <property type="entry name" value="Homeodomain-like_sf"/>
</dbReference>
<accession>A0A9X1M3F7</accession>